<dbReference type="AlphaFoldDB" id="A0A381RQB2"/>
<dbReference type="EMBL" id="UINC01002131">
    <property type="protein sequence ID" value="SUZ93249.1"/>
    <property type="molecule type" value="Genomic_DNA"/>
</dbReference>
<gene>
    <name evidence="1" type="ORF">METZ01_LOCUS46103</name>
</gene>
<accession>A0A381RQB2</accession>
<evidence type="ECO:0008006" key="2">
    <source>
        <dbReference type="Google" id="ProtNLM"/>
    </source>
</evidence>
<evidence type="ECO:0000313" key="1">
    <source>
        <dbReference type="EMBL" id="SUZ93249.1"/>
    </source>
</evidence>
<sequence length="402" mass="44305">MLKKLLTTKVAGFFYIPFILWQCAENPVGGDLAHLTQNVVDTTLYDISGYPYWISPNLGSTDRLYFGSKNGLTAQLNLIEMSNSSSWNNYLDSSVTLDSLLFRVYSNDSTLSENLAVQLYYSPDSHFNEINSTYDDFDGFTLDGWQPLGAGTITAETDSSGLFTQTVISWDLMSLIEALADTVDSNLVRSFAMTLGFDDSTFLEIYSREATTGSKDPKIEIFYRQSTQNSSDSTIIDTLSAAIYAAKDLTVIQYGEVSIDSLDTGVSLGFGQRLLLSLDFSLPKGALIKNADLILTQDSSLTTSGYKLILDPLDETLDTTAVQFVTDPFITMGYPWTMAAAVENSVVTIGMKYFLQNVNMGNTENIGLKLLPANSNDPFEKASFLFNPDSSKPRLEIVYVIS</sequence>
<protein>
    <recommendedName>
        <fullName evidence="2">DUF4270 domain-containing protein</fullName>
    </recommendedName>
</protein>
<organism evidence="1">
    <name type="scientific">marine metagenome</name>
    <dbReference type="NCBI Taxonomy" id="408172"/>
    <lineage>
        <taxon>unclassified sequences</taxon>
        <taxon>metagenomes</taxon>
        <taxon>ecological metagenomes</taxon>
    </lineage>
</organism>
<proteinExistence type="predicted"/>
<reference evidence="1" key="1">
    <citation type="submission" date="2018-05" db="EMBL/GenBank/DDBJ databases">
        <authorList>
            <person name="Lanie J.A."/>
            <person name="Ng W.-L."/>
            <person name="Kazmierczak K.M."/>
            <person name="Andrzejewski T.M."/>
            <person name="Davidsen T.M."/>
            <person name="Wayne K.J."/>
            <person name="Tettelin H."/>
            <person name="Glass J.I."/>
            <person name="Rusch D."/>
            <person name="Podicherti R."/>
            <person name="Tsui H.-C.T."/>
            <person name="Winkler M.E."/>
        </authorList>
    </citation>
    <scope>NUCLEOTIDE SEQUENCE</scope>
</reference>
<name>A0A381RQB2_9ZZZZ</name>